<protein>
    <recommendedName>
        <fullName evidence="3">SMP-30/Gluconolactonase/LRE-like region domain-containing protein</fullName>
    </recommendedName>
</protein>
<feature type="compositionally biased region" description="Polar residues" evidence="2">
    <location>
        <begin position="1"/>
        <end position="12"/>
    </location>
</feature>
<evidence type="ECO:0000256" key="1">
    <source>
        <dbReference type="ARBA" id="ARBA00008853"/>
    </source>
</evidence>
<dbReference type="Gene3D" id="2.120.10.30">
    <property type="entry name" value="TolB, C-terminal domain"/>
    <property type="match status" value="1"/>
</dbReference>
<accession>A0ABR3TNV4</accession>
<gene>
    <name evidence="4" type="ORF">SLS58_006099</name>
</gene>
<organism evidence="4 5">
    <name type="scientific">Diplodia intermedia</name>
    <dbReference type="NCBI Taxonomy" id="856260"/>
    <lineage>
        <taxon>Eukaryota</taxon>
        <taxon>Fungi</taxon>
        <taxon>Dikarya</taxon>
        <taxon>Ascomycota</taxon>
        <taxon>Pezizomycotina</taxon>
        <taxon>Dothideomycetes</taxon>
        <taxon>Dothideomycetes incertae sedis</taxon>
        <taxon>Botryosphaeriales</taxon>
        <taxon>Botryosphaeriaceae</taxon>
        <taxon>Diplodia</taxon>
    </lineage>
</organism>
<dbReference type="InterPro" id="IPR013658">
    <property type="entry name" value="SGL"/>
</dbReference>
<comment type="caution">
    <text evidence="4">The sequence shown here is derived from an EMBL/GenBank/DDBJ whole genome shotgun (WGS) entry which is preliminary data.</text>
</comment>
<dbReference type="InterPro" id="IPR011042">
    <property type="entry name" value="6-blade_b-propeller_TolB-like"/>
</dbReference>
<sequence>MPSSPNPKQQQKTQRRIIPLAPSTAHAPPTDLTSTPPFHRCAPPMLLGEGPIYRASDSTLHWFSCLPDASSCPTAPPTPPTLHILRVDATTGDAVVPDPQGGDEGEERYRVLPLAESVTVAAFREGGKGYVCAYYAGIAWMDEGTGELGVVHEMVGRGERGARRMNDGGCDARGRFWVAEIDLVAAGRYGEMRREGGGSFREKDGREGEAKGRLWRFDPDGSLHEMMAGGLVCGNGLAWSPDDRVMYLNDSVRGLVYAFDFDVERGEIANKRVLVDRRDSYGEPDGMVTDTEGNLWVAVYAADRIMVFSPQGEHLRDVLLPARNPACTTWGGKDFDILYTATGKDRANESDEKDEGGHMFMFKPGGGVKGFAKHVFAG</sequence>
<feature type="domain" description="SMP-30/Gluconolactonase/LRE-like region" evidence="3">
    <location>
        <begin position="47"/>
        <end position="342"/>
    </location>
</feature>
<evidence type="ECO:0000313" key="5">
    <source>
        <dbReference type="Proteomes" id="UP001521184"/>
    </source>
</evidence>
<keyword evidence="5" id="KW-1185">Reference proteome</keyword>
<dbReference type="SUPFAM" id="SSF63829">
    <property type="entry name" value="Calcium-dependent phosphotriesterase"/>
    <property type="match status" value="1"/>
</dbReference>
<feature type="region of interest" description="Disordered" evidence="2">
    <location>
        <begin position="1"/>
        <end position="36"/>
    </location>
</feature>
<comment type="similarity">
    <text evidence="1">Belongs to the SMP-30/CGR1 family.</text>
</comment>
<dbReference type="PANTHER" id="PTHR10907">
    <property type="entry name" value="REGUCALCIN"/>
    <property type="match status" value="1"/>
</dbReference>
<evidence type="ECO:0000256" key="2">
    <source>
        <dbReference type="SAM" id="MobiDB-lite"/>
    </source>
</evidence>
<dbReference type="EMBL" id="JAKEKT020000040">
    <property type="protein sequence ID" value="KAL1641398.1"/>
    <property type="molecule type" value="Genomic_DNA"/>
</dbReference>
<proteinExistence type="inferred from homology"/>
<dbReference type="Proteomes" id="UP001521184">
    <property type="component" value="Unassembled WGS sequence"/>
</dbReference>
<evidence type="ECO:0000259" key="3">
    <source>
        <dbReference type="Pfam" id="PF08450"/>
    </source>
</evidence>
<reference evidence="4 5" key="1">
    <citation type="journal article" date="2023" name="Plant Dis.">
        <title>First Report of Diplodia intermedia Causing Canker and Dieback Diseases on Apple Trees in Canada.</title>
        <authorList>
            <person name="Ellouze W."/>
            <person name="Ilyukhin E."/>
            <person name="Sulman M."/>
            <person name="Ali S."/>
        </authorList>
    </citation>
    <scope>NUCLEOTIDE SEQUENCE [LARGE SCALE GENOMIC DNA]</scope>
    <source>
        <strain evidence="4 5">M45-28</strain>
    </source>
</reference>
<dbReference type="PANTHER" id="PTHR10907:SF47">
    <property type="entry name" value="REGUCALCIN"/>
    <property type="match status" value="1"/>
</dbReference>
<name>A0ABR3TNV4_9PEZI</name>
<dbReference type="Pfam" id="PF08450">
    <property type="entry name" value="SGL"/>
    <property type="match status" value="1"/>
</dbReference>
<evidence type="ECO:0000313" key="4">
    <source>
        <dbReference type="EMBL" id="KAL1641398.1"/>
    </source>
</evidence>